<evidence type="ECO:0000313" key="7">
    <source>
        <dbReference type="EMBL" id="MBB5353448.1"/>
    </source>
</evidence>
<gene>
    <name evidence="7" type="ORF">HNR46_003709</name>
</gene>
<comment type="caution">
    <text evidence="7">The sequence shown here is derived from an EMBL/GenBank/DDBJ whole genome shotgun (WGS) entry which is preliminary data.</text>
</comment>
<dbReference type="Pfam" id="PF04616">
    <property type="entry name" value="Glyco_hydro_43"/>
    <property type="match status" value="1"/>
</dbReference>
<reference evidence="7 8" key="1">
    <citation type="submission" date="2020-08" db="EMBL/GenBank/DDBJ databases">
        <title>Genomic Encyclopedia of Type Strains, Phase IV (KMG-IV): sequencing the most valuable type-strain genomes for metagenomic binning, comparative biology and taxonomic classification.</title>
        <authorList>
            <person name="Goeker M."/>
        </authorList>
    </citation>
    <scope>NUCLEOTIDE SEQUENCE [LARGE SCALE GENOMIC DNA]</scope>
    <source>
        <strain evidence="7 8">YC6886</strain>
    </source>
</reference>
<dbReference type="InterPro" id="IPR041542">
    <property type="entry name" value="GH43_C2"/>
</dbReference>
<dbReference type="PANTHER" id="PTHR42812">
    <property type="entry name" value="BETA-XYLOSIDASE"/>
    <property type="match status" value="1"/>
</dbReference>
<dbReference type="GO" id="GO:0009044">
    <property type="term" value="F:xylan 1,4-beta-xylosidase activity"/>
    <property type="evidence" value="ECO:0007669"/>
    <property type="project" value="UniProtKB-EC"/>
</dbReference>
<dbReference type="InterPro" id="IPR013320">
    <property type="entry name" value="ConA-like_dom_sf"/>
</dbReference>
<evidence type="ECO:0000256" key="4">
    <source>
        <dbReference type="PIRSR" id="PIRSR606710-2"/>
    </source>
</evidence>
<evidence type="ECO:0000256" key="2">
    <source>
        <dbReference type="ARBA" id="ARBA00022801"/>
    </source>
</evidence>
<evidence type="ECO:0000256" key="3">
    <source>
        <dbReference type="ARBA" id="ARBA00023295"/>
    </source>
</evidence>
<sequence length="486" mass="54964">MPIHHSRDLKHWRLIGHALTRCSQLELHGVSDSGGVWAPSMSHADGKFWLIYTNLRNTGMGRPFKDIKIYLTTAERAEGPWSDPVELDSIGFDPSLFHDDDGRKWLVNMEWDFRKGRYRFAGIVIQEFDVSAGKLVGERKKILHKENILTEGPNLYKHDGWYYLMLAEGGTGWNHGISAARSRSLLGPYELDPQASVMTTRDDYGHPLQKSGHGELVETPAGEWFLAHLASRPVGFERRCTLGRETCLQRVKWVGGWLRLEQGGHSPSVEIEEPAGLEPHPWPAVAERDDFDGKALDPSWQSLRVPVDESWVDLVSRPGWLRLRGRESMHSLFDQSLLAKRLTCHRATAMTVLEFEPDHYTQMAGLTCFYNSANFYCLRVTHDESRGKVLGITLTDKGSYDELGDSEINGWKQVHLKAEIDRDTLRFSASPDGRDWRQVGPVMDFTTLSDEHAAGFTGAMVGIAVQDLADREMAADFDFFELKIQG</sequence>
<evidence type="ECO:0000313" key="8">
    <source>
        <dbReference type="Proteomes" id="UP000557717"/>
    </source>
</evidence>
<name>A0A840VFQ8_9BACT</name>
<dbReference type="Proteomes" id="UP000557717">
    <property type="component" value="Unassembled WGS sequence"/>
</dbReference>
<evidence type="ECO:0000259" key="6">
    <source>
        <dbReference type="Pfam" id="PF17851"/>
    </source>
</evidence>
<feature type="site" description="Important for catalytic activity, responsible for pKa modulation of the active site Glu and correct orientation of both the proton donor and substrate" evidence="4">
    <location>
        <position position="93"/>
    </location>
</feature>
<dbReference type="SUPFAM" id="SSF49899">
    <property type="entry name" value="Concanavalin A-like lectins/glucanases"/>
    <property type="match status" value="1"/>
</dbReference>
<comment type="similarity">
    <text evidence="1 5">Belongs to the glycosyl hydrolase 43 family.</text>
</comment>
<organism evidence="7 8">
    <name type="scientific">Haloferula luteola</name>
    <dbReference type="NCBI Taxonomy" id="595692"/>
    <lineage>
        <taxon>Bacteria</taxon>
        <taxon>Pseudomonadati</taxon>
        <taxon>Verrucomicrobiota</taxon>
        <taxon>Verrucomicrobiia</taxon>
        <taxon>Verrucomicrobiales</taxon>
        <taxon>Verrucomicrobiaceae</taxon>
        <taxon>Haloferula</taxon>
    </lineage>
</organism>
<keyword evidence="3 5" id="KW-0326">Glycosidase</keyword>
<dbReference type="AlphaFoldDB" id="A0A840VFQ8"/>
<dbReference type="PANTHER" id="PTHR42812:SF12">
    <property type="entry name" value="BETA-XYLOSIDASE-RELATED"/>
    <property type="match status" value="1"/>
</dbReference>
<dbReference type="InterPro" id="IPR051795">
    <property type="entry name" value="Glycosyl_Hydrlase_43"/>
</dbReference>
<evidence type="ECO:0000256" key="1">
    <source>
        <dbReference type="ARBA" id="ARBA00009865"/>
    </source>
</evidence>
<dbReference type="Gene3D" id="2.60.120.200">
    <property type="match status" value="1"/>
</dbReference>
<dbReference type="EC" id="3.2.1.37" evidence="7"/>
<dbReference type="SUPFAM" id="SSF75005">
    <property type="entry name" value="Arabinanase/levansucrase/invertase"/>
    <property type="match status" value="1"/>
</dbReference>
<keyword evidence="2 5" id="KW-0378">Hydrolase</keyword>
<dbReference type="InterPro" id="IPR006710">
    <property type="entry name" value="Glyco_hydro_43"/>
</dbReference>
<protein>
    <submittedName>
        <fullName evidence="7">Xylan 1,4-beta-xylosidase</fullName>
        <ecNumber evidence="7">3.2.1.37</ecNumber>
    </submittedName>
</protein>
<dbReference type="GO" id="GO:0005975">
    <property type="term" value="P:carbohydrate metabolic process"/>
    <property type="evidence" value="ECO:0007669"/>
    <property type="project" value="InterPro"/>
</dbReference>
<evidence type="ECO:0000256" key="5">
    <source>
        <dbReference type="RuleBase" id="RU361187"/>
    </source>
</evidence>
<dbReference type="Pfam" id="PF17851">
    <property type="entry name" value="GH43_C2"/>
    <property type="match status" value="1"/>
</dbReference>
<keyword evidence="8" id="KW-1185">Reference proteome</keyword>
<accession>A0A840VFQ8</accession>
<dbReference type="InterPro" id="IPR023296">
    <property type="entry name" value="Glyco_hydro_beta-prop_sf"/>
</dbReference>
<proteinExistence type="inferred from homology"/>
<dbReference type="EMBL" id="JACHFD010000026">
    <property type="protein sequence ID" value="MBB5353448.1"/>
    <property type="molecule type" value="Genomic_DNA"/>
</dbReference>
<dbReference type="Gene3D" id="2.115.10.20">
    <property type="entry name" value="Glycosyl hydrolase domain, family 43"/>
    <property type="match status" value="1"/>
</dbReference>
<feature type="domain" description="Beta-xylosidase C-terminal Concanavalin A-like" evidence="6">
    <location>
        <begin position="288"/>
        <end position="482"/>
    </location>
</feature>